<sequence length="168" mass="18275">MSAAGNTEGQGIVTCYNSEGQGIVTCYNSEGQGIVTCYNSEGQGIVTCYNSEGQGIVTCYNSEGQGIVTCYNSEGQGICFSQDQRVSQLLEVLLQKLNPIQTKVTRTTLSRRPLRASERFMPVTRQATLFISASRYVLRGSNENNSNKGSTKTVWVKLASGKIIDCFN</sequence>
<gene>
    <name evidence="1" type="ORF">RRG08_033346</name>
</gene>
<dbReference type="Proteomes" id="UP001283361">
    <property type="component" value="Unassembled WGS sequence"/>
</dbReference>
<evidence type="ECO:0000313" key="1">
    <source>
        <dbReference type="EMBL" id="KAK3764264.1"/>
    </source>
</evidence>
<dbReference type="AlphaFoldDB" id="A0AAE1DB71"/>
<evidence type="ECO:0000313" key="2">
    <source>
        <dbReference type="Proteomes" id="UP001283361"/>
    </source>
</evidence>
<accession>A0AAE1DB71</accession>
<name>A0AAE1DB71_9GAST</name>
<proteinExistence type="predicted"/>
<keyword evidence="2" id="KW-1185">Reference proteome</keyword>
<comment type="caution">
    <text evidence="1">The sequence shown here is derived from an EMBL/GenBank/DDBJ whole genome shotgun (WGS) entry which is preliminary data.</text>
</comment>
<organism evidence="1 2">
    <name type="scientific">Elysia crispata</name>
    <name type="common">lettuce slug</name>
    <dbReference type="NCBI Taxonomy" id="231223"/>
    <lineage>
        <taxon>Eukaryota</taxon>
        <taxon>Metazoa</taxon>
        <taxon>Spiralia</taxon>
        <taxon>Lophotrochozoa</taxon>
        <taxon>Mollusca</taxon>
        <taxon>Gastropoda</taxon>
        <taxon>Heterobranchia</taxon>
        <taxon>Euthyneura</taxon>
        <taxon>Panpulmonata</taxon>
        <taxon>Sacoglossa</taxon>
        <taxon>Placobranchoidea</taxon>
        <taxon>Plakobranchidae</taxon>
        <taxon>Elysia</taxon>
    </lineage>
</organism>
<reference evidence="1" key="1">
    <citation type="journal article" date="2023" name="G3 (Bethesda)">
        <title>A reference genome for the long-term kleptoplast-retaining sea slug Elysia crispata morphotype clarki.</title>
        <authorList>
            <person name="Eastman K.E."/>
            <person name="Pendleton A.L."/>
            <person name="Shaikh M.A."/>
            <person name="Suttiyut T."/>
            <person name="Ogas R."/>
            <person name="Tomko P."/>
            <person name="Gavelis G."/>
            <person name="Widhalm J.R."/>
            <person name="Wisecaver J.H."/>
        </authorList>
    </citation>
    <scope>NUCLEOTIDE SEQUENCE</scope>
    <source>
        <strain evidence="1">ECLA1</strain>
    </source>
</reference>
<dbReference type="EMBL" id="JAWDGP010004454">
    <property type="protein sequence ID" value="KAK3764264.1"/>
    <property type="molecule type" value="Genomic_DNA"/>
</dbReference>
<protein>
    <submittedName>
        <fullName evidence="1">Uncharacterized protein</fullName>
    </submittedName>
</protein>